<keyword evidence="5 6" id="KW-0472">Membrane</keyword>
<dbReference type="Pfam" id="PF01794">
    <property type="entry name" value="Ferric_reduct"/>
    <property type="match status" value="1"/>
</dbReference>
<reference evidence="9" key="1">
    <citation type="journal article" date="2019" name="Int. J. Syst. Evol. Microbiol.">
        <title>The Global Catalogue of Microorganisms (GCM) 10K type strain sequencing project: providing services to taxonomists for standard genome sequencing and annotation.</title>
        <authorList>
            <consortium name="The Broad Institute Genomics Platform"/>
            <consortium name="The Broad Institute Genome Sequencing Center for Infectious Disease"/>
            <person name="Wu L."/>
            <person name="Ma J."/>
        </authorList>
    </citation>
    <scope>NUCLEOTIDE SEQUENCE [LARGE SCALE GENOMIC DNA]</scope>
    <source>
        <strain evidence="9">XZYJ18</strain>
    </source>
</reference>
<feature type="transmembrane region" description="Helical" evidence="6">
    <location>
        <begin position="85"/>
        <end position="108"/>
    </location>
</feature>
<comment type="cofactor">
    <cofactor evidence="1">
        <name>FAD</name>
        <dbReference type="ChEBI" id="CHEBI:57692"/>
    </cofactor>
</comment>
<comment type="subcellular location">
    <subcellularLocation>
        <location evidence="2">Membrane</location>
        <topology evidence="2">Multi-pass membrane protein</topology>
    </subcellularLocation>
</comment>
<evidence type="ECO:0000256" key="3">
    <source>
        <dbReference type="ARBA" id="ARBA00022692"/>
    </source>
</evidence>
<dbReference type="InterPro" id="IPR017938">
    <property type="entry name" value="Riboflavin_synthase-like_b-brl"/>
</dbReference>
<keyword evidence="9" id="KW-1185">Reference proteome</keyword>
<evidence type="ECO:0000313" key="9">
    <source>
        <dbReference type="Proteomes" id="UP001595923"/>
    </source>
</evidence>
<dbReference type="Proteomes" id="UP001595923">
    <property type="component" value="Unassembled WGS sequence"/>
</dbReference>
<dbReference type="PROSITE" id="PS51384">
    <property type="entry name" value="FAD_FR"/>
    <property type="match status" value="1"/>
</dbReference>
<dbReference type="Gene3D" id="2.40.30.10">
    <property type="entry name" value="Translation factors"/>
    <property type="match status" value="1"/>
</dbReference>
<sequence>MTVHEASPARQAALTAPRPLRTGYVAAAIAVSLLPFAPLLGMLDAVGGPVPGLANIAGLIGGVLIWWQLVLGMRQVSALLTPDRGAIVALHAWLGSLGAFFILLHPLMEMIADRHDLRYLVRFDFTWAESSYTSLGRAALLMFLALWLTSTLLRAAVRYRTWNYVHYLSYPLGALVFVHAYGVGSFMHDNAWLRAYWLALGASFAAACAWRLAAPLRSPRYELTGATRAGPEATVYTMAPKGPWLRPLPGQFCNVRTGPAARSHPLSVVRTDPRSGELTFAVRDAGPFTGELSGLAPGATLYVDGPHGTFTHEALRGDRPTVLIAGGIGVTPFVELVRSRPAGGLTLFHVSRSPATALFGAELRGELGPDYVHMEPARTGPHGGPGFDAQAVLGRIGPRTARTARFFVCGGPAFVAAVDAALDEQGIGPGQRHTEKFEW</sequence>
<dbReference type="InterPro" id="IPR050415">
    <property type="entry name" value="MRET"/>
</dbReference>
<protein>
    <submittedName>
        <fullName evidence="8">Ferric reductase-like transmembrane domain-containing protein</fullName>
    </submittedName>
</protein>
<feature type="transmembrane region" description="Helical" evidence="6">
    <location>
        <begin position="52"/>
        <end position="73"/>
    </location>
</feature>
<feature type="transmembrane region" description="Helical" evidence="6">
    <location>
        <begin position="21"/>
        <end position="40"/>
    </location>
</feature>
<proteinExistence type="predicted"/>
<evidence type="ECO:0000256" key="6">
    <source>
        <dbReference type="SAM" id="Phobius"/>
    </source>
</evidence>
<evidence type="ECO:0000256" key="1">
    <source>
        <dbReference type="ARBA" id="ARBA00001974"/>
    </source>
</evidence>
<feature type="transmembrane region" description="Helical" evidence="6">
    <location>
        <begin position="195"/>
        <end position="213"/>
    </location>
</feature>
<evidence type="ECO:0000256" key="2">
    <source>
        <dbReference type="ARBA" id="ARBA00004141"/>
    </source>
</evidence>
<name>A0ABV9DYN8_9ACTN</name>
<feature type="domain" description="FAD-binding FR-type" evidence="7">
    <location>
        <begin position="209"/>
        <end position="313"/>
    </location>
</feature>
<dbReference type="EMBL" id="JBHSFQ010000019">
    <property type="protein sequence ID" value="MFC4563945.1"/>
    <property type="molecule type" value="Genomic_DNA"/>
</dbReference>
<dbReference type="InterPro" id="IPR017927">
    <property type="entry name" value="FAD-bd_FR_type"/>
</dbReference>
<gene>
    <name evidence="8" type="ORF">ACFO4E_18955</name>
</gene>
<organism evidence="8 9">
    <name type="scientific">Nocardiopsis mangrovi</name>
    <dbReference type="NCBI Taxonomy" id="1179818"/>
    <lineage>
        <taxon>Bacteria</taxon>
        <taxon>Bacillati</taxon>
        <taxon>Actinomycetota</taxon>
        <taxon>Actinomycetes</taxon>
        <taxon>Streptosporangiales</taxon>
        <taxon>Nocardiopsidaceae</taxon>
        <taxon>Nocardiopsis</taxon>
    </lineage>
</organism>
<keyword evidence="3 6" id="KW-0812">Transmembrane</keyword>
<feature type="transmembrane region" description="Helical" evidence="6">
    <location>
        <begin position="164"/>
        <end position="183"/>
    </location>
</feature>
<accession>A0ABV9DYN8</accession>
<dbReference type="PANTHER" id="PTHR47354">
    <property type="entry name" value="NADH OXIDOREDUCTASE HCR"/>
    <property type="match status" value="1"/>
</dbReference>
<dbReference type="InterPro" id="IPR039261">
    <property type="entry name" value="FNR_nucleotide-bd"/>
</dbReference>
<dbReference type="SUPFAM" id="SSF52343">
    <property type="entry name" value="Ferredoxin reductase-like, C-terminal NADP-linked domain"/>
    <property type="match status" value="1"/>
</dbReference>
<dbReference type="Gene3D" id="3.40.50.80">
    <property type="entry name" value="Nucleotide-binding domain of ferredoxin-NADP reductase (FNR) module"/>
    <property type="match status" value="1"/>
</dbReference>
<evidence type="ECO:0000256" key="4">
    <source>
        <dbReference type="ARBA" id="ARBA00022989"/>
    </source>
</evidence>
<feature type="transmembrane region" description="Helical" evidence="6">
    <location>
        <begin position="138"/>
        <end position="157"/>
    </location>
</feature>
<dbReference type="SUPFAM" id="SSF63380">
    <property type="entry name" value="Riboflavin synthase domain-like"/>
    <property type="match status" value="1"/>
</dbReference>
<dbReference type="InterPro" id="IPR013130">
    <property type="entry name" value="Fe3_Rdtase_TM_dom"/>
</dbReference>
<evidence type="ECO:0000313" key="8">
    <source>
        <dbReference type="EMBL" id="MFC4563945.1"/>
    </source>
</evidence>
<evidence type="ECO:0000259" key="7">
    <source>
        <dbReference type="PROSITE" id="PS51384"/>
    </source>
</evidence>
<keyword evidence="4 6" id="KW-1133">Transmembrane helix</keyword>
<dbReference type="RefSeq" id="WP_378576649.1">
    <property type="nucleotide sequence ID" value="NZ_JBHSFQ010000019.1"/>
</dbReference>
<dbReference type="PANTHER" id="PTHR47354:SF5">
    <property type="entry name" value="PROTEIN RFBI"/>
    <property type="match status" value="1"/>
</dbReference>
<comment type="caution">
    <text evidence="8">The sequence shown here is derived from an EMBL/GenBank/DDBJ whole genome shotgun (WGS) entry which is preliminary data.</text>
</comment>
<evidence type="ECO:0000256" key="5">
    <source>
        <dbReference type="ARBA" id="ARBA00023136"/>
    </source>
</evidence>